<name>A0A3B0T9Z5_9ZZZZ</name>
<keyword evidence="2 4" id="KW-0560">Oxidoreductase</keyword>
<dbReference type="Pfam" id="PF00208">
    <property type="entry name" value="ELFV_dehydrog"/>
    <property type="match status" value="1"/>
</dbReference>
<dbReference type="InterPro" id="IPR046346">
    <property type="entry name" value="Aminoacid_DH-like_N_sf"/>
</dbReference>
<dbReference type="Gene3D" id="3.40.50.10860">
    <property type="entry name" value="Leucine Dehydrogenase, chain A, domain 1"/>
    <property type="match status" value="1"/>
</dbReference>
<dbReference type="InterPro" id="IPR006097">
    <property type="entry name" value="Glu/Leu/Phe/Val/Trp_DH_dimer"/>
</dbReference>
<dbReference type="GO" id="GO:0004354">
    <property type="term" value="F:glutamate dehydrogenase (NADP+) activity"/>
    <property type="evidence" value="ECO:0007669"/>
    <property type="project" value="UniProtKB-EC"/>
</dbReference>
<proteinExistence type="inferred from homology"/>
<dbReference type="EMBL" id="UOEK01000320">
    <property type="protein sequence ID" value="VAW05624.1"/>
    <property type="molecule type" value="Genomic_DNA"/>
</dbReference>
<sequence length="427" mass="46560">MVLSSHTGMTNEWVSPMFREAVKQFEYVAEVMNLDDNIRERLSVPQRSLIVSFPFRRDAYDTVDTVLGYRVQHLLTMGPTKGGIRYSEDVNLGEVAALAMLMTWKCAIVGLPFGGAKGGVCVNPRELSRSETQRLTRRYTMEIIKFIGPDQDIPAPDMGTNEHTMGWIMDTYSTHVGHAEPGVVTGKPPALGGSVARREATGRGLVSLIPATAHHLGIQVEGSRVAVHGFGNVGQYAALAVSELGAKVIAIADITGAIHNDSGFDIEAVMEYVRQTGGVAGFPDSDILEPSMIFEIDCEFLIPAAIQGVITEENAPRIKAKVILEGANGPTTQAADLILREMGVFIVPDVLANAGGVTASYFEWVQDLQNYFWSESEIVGRLREILNRAFSEVLDISLREKVDLRTACLIKGIRRVEAAKLARGVYP</sequence>
<dbReference type="InterPro" id="IPR014362">
    <property type="entry name" value="Glu_DH"/>
</dbReference>
<dbReference type="AlphaFoldDB" id="A0A3B0T9Z5"/>
<dbReference type="InterPro" id="IPR006095">
    <property type="entry name" value="Glu/Leu/Phe/Val/Trp_DH"/>
</dbReference>
<dbReference type="CDD" id="cd01076">
    <property type="entry name" value="NAD_bind_1_Glu_DH"/>
    <property type="match status" value="1"/>
</dbReference>
<evidence type="ECO:0000256" key="2">
    <source>
        <dbReference type="ARBA" id="ARBA00023002"/>
    </source>
</evidence>
<dbReference type="SUPFAM" id="SSF53223">
    <property type="entry name" value="Aminoacid dehydrogenase-like, N-terminal domain"/>
    <property type="match status" value="1"/>
</dbReference>
<dbReference type="PROSITE" id="PS00074">
    <property type="entry name" value="GLFV_DEHYDROGENASE"/>
    <property type="match status" value="1"/>
</dbReference>
<dbReference type="Pfam" id="PF02812">
    <property type="entry name" value="ELFV_dehydrog_N"/>
    <property type="match status" value="1"/>
</dbReference>
<dbReference type="PIRSF" id="PIRSF000185">
    <property type="entry name" value="Glu_DH"/>
    <property type="match status" value="1"/>
</dbReference>
<gene>
    <name evidence="4" type="ORF">MNBD_ACTINO02-538</name>
</gene>
<accession>A0A3B0T9Z5</accession>
<dbReference type="PANTHER" id="PTHR11606">
    <property type="entry name" value="GLUTAMATE DEHYDROGENASE"/>
    <property type="match status" value="1"/>
</dbReference>
<feature type="domain" description="Glutamate/phenylalanine/leucine/valine/L-tryptophan dehydrogenase C-terminal" evidence="3">
    <location>
        <begin position="194"/>
        <end position="424"/>
    </location>
</feature>
<organism evidence="4">
    <name type="scientific">hydrothermal vent metagenome</name>
    <dbReference type="NCBI Taxonomy" id="652676"/>
    <lineage>
        <taxon>unclassified sequences</taxon>
        <taxon>metagenomes</taxon>
        <taxon>ecological metagenomes</taxon>
    </lineage>
</organism>
<evidence type="ECO:0000256" key="1">
    <source>
        <dbReference type="ARBA" id="ARBA00006382"/>
    </source>
</evidence>
<dbReference type="PRINTS" id="PR00082">
    <property type="entry name" value="GLFDHDRGNASE"/>
</dbReference>
<dbReference type="InterPro" id="IPR006096">
    <property type="entry name" value="Glu/Leu/Phe/Val/Trp_DH_C"/>
</dbReference>
<dbReference type="InterPro" id="IPR033922">
    <property type="entry name" value="NAD_bind_Glu_DH"/>
</dbReference>
<dbReference type="GO" id="GO:0006538">
    <property type="term" value="P:L-glutamate catabolic process"/>
    <property type="evidence" value="ECO:0007669"/>
    <property type="project" value="TreeGrafter"/>
</dbReference>
<dbReference type="PANTHER" id="PTHR11606:SF13">
    <property type="entry name" value="GLUTAMATE DEHYDROGENASE 1, MITOCHONDRIAL"/>
    <property type="match status" value="1"/>
</dbReference>
<dbReference type="InterPro" id="IPR033524">
    <property type="entry name" value="Glu/Leu/Phe/Val_DH_AS"/>
</dbReference>
<dbReference type="EC" id="1.4.1.4" evidence="4"/>
<comment type="similarity">
    <text evidence="1">Belongs to the Glu/Leu/Phe/Val dehydrogenases family.</text>
</comment>
<dbReference type="EC" id="1.4.1.2" evidence="4"/>
<reference evidence="4" key="1">
    <citation type="submission" date="2018-06" db="EMBL/GenBank/DDBJ databases">
        <authorList>
            <person name="Zhirakovskaya E."/>
        </authorList>
    </citation>
    <scope>NUCLEOTIDE SEQUENCE</scope>
</reference>
<dbReference type="Gene3D" id="3.40.50.720">
    <property type="entry name" value="NAD(P)-binding Rossmann-like Domain"/>
    <property type="match status" value="1"/>
</dbReference>
<evidence type="ECO:0000259" key="3">
    <source>
        <dbReference type="SMART" id="SM00839"/>
    </source>
</evidence>
<evidence type="ECO:0000313" key="4">
    <source>
        <dbReference type="EMBL" id="VAW05624.1"/>
    </source>
</evidence>
<protein>
    <submittedName>
        <fullName evidence="4">NAD-specific glutamate dehydrogenase NADP-specific glutamate dehydrogenase</fullName>
        <ecNumber evidence="4">1.4.1.2</ecNumber>
        <ecNumber evidence="4">1.4.1.4</ecNumber>
    </submittedName>
</protein>
<dbReference type="SMART" id="SM00839">
    <property type="entry name" value="ELFV_dehydrog"/>
    <property type="match status" value="1"/>
</dbReference>
<dbReference type="InterPro" id="IPR036291">
    <property type="entry name" value="NAD(P)-bd_dom_sf"/>
</dbReference>
<dbReference type="GO" id="GO:0004352">
    <property type="term" value="F:glutamate dehydrogenase (NAD+) activity"/>
    <property type="evidence" value="ECO:0007669"/>
    <property type="project" value="UniProtKB-EC"/>
</dbReference>
<dbReference type="SUPFAM" id="SSF51735">
    <property type="entry name" value="NAD(P)-binding Rossmann-fold domains"/>
    <property type="match status" value="1"/>
</dbReference>